<keyword evidence="2" id="KW-0813">Transport</keyword>
<dbReference type="Gene3D" id="2.60.120.10">
    <property type="entry name" value="Jelly Rolls"/>
    <property type="match status" value="1"/>
</dbReference>
<dbReference type="EMBL" id="CAUYUJ010018504">
    <property type="protein sequence ID" value="CAK0884090.1"/>
    <property type="molecule type" value="Genomic_DNA"/>
</dbReference>
<dbReference type="Proteomes" id="UP001189429">
    <property type="component" value="Unassembled WGS sequence"/>
</dbReference>
<feature type="transmembrane region" description="Helical" evidence="7">
    <location>
        <begin position="252"/>
        <end position="270"/>
    </location>
</feature>
<organism evidence="9 10">
    <name type="scientific">Prorocentrum cordatum</name>
    <dbReference type="NCBI Taxonomy" id="2364126"/>
    <lineage>
        <taxon>Eukaryota</taxon>
        <taxon>Sar</taxon>
        <taxon>Alveolata</taxon>
        <taxon>Dinophyceae</taxon>
        <taxon>Prorocentrales</taxon>
        <taxon>Prorocentraceae</taxon>
        <taxon>Prorocentrum</taxon>
    </lineage>
</organism>
<dbReference type="InterPro" id="IPR018490">
    <property type="entry name" value="cNMP-bd_dom_sf"/>
</dbReference>
<dbReference type="Gene3D" id="1.10.287.70">
    <property type="match status" value="1"/>
</dbReference>
<evidence type="ECO:0000256" key="7">
    <source>
        <dbReference type="SAM" id="Phobius"/>
    </source>
</evidence>
<reference evidence="9" key="1">
    <citation type="submission" date="2023-10" db="EMBL/GenBank/DDBJ databases">
        <authorList>
            <person name="Chen Y."/>
            <person name="Shah S."/>
            <person name="Dougan E. K."/>
            <person name="Thang M."/>
            <person name="Chan C."/>
        </authorList>
    </citation>
    <scope>NUCLEOTIDE SEQUENCE [LARGE SCALE GENOMIC DNA]</scope>
</reference>
<dbReference type="InterPro" id="IPR050818">
    <property type="entry name" value="KCNH_animal-type"/>
</dbReference>
<keyword evidence="4 7" id="KW-1133">Transmembrane helix</keyword>
<keyword evidence="10" id="KW-1185">Reference proteome</keyword>
<feature type="domain" description="Cyclic nucleotide-binding" evidence="8">
    <location>
        <begin position="361"/>
        <end position="465"/>
    </location>
</feature>
<proteinExistence type="predicted"/>
<name>A0ABN9WCP0_9DINO</name>
<feature type="transmembrane region" description="Helical" evidence="7">
    <location>
        <begin position="112"/>
        <end position="132"/>
    </location>
</feature>
<comment type="caution">
    <text evidence="9">The sequence shown here is derived from an EMBL/GenBank/DDBJ whole genome shotgun (WGS) entry which is preliminary data.</text>
</comment>
<dbReference type="PROSITE" id="PS50042">
    <property type="entry name" value="CNMP_BINDING_3"/>
    <property type="match status" value="1"/>
</dbReference>
<dbReference type="Pfam" id="PF00520">
    <property type="entry name" value="Ion_trans"/>
    <property type="match status" value="1"/>
</dbReference>
<comment type="subcellular location">
    <subcellularLocation>
        <location evidence="1">Membrane</location>
        <topology evidence="1">Multi-pass membrane protein</topology>
    </subcellularLocation>
</comment>
<gene>
    <name evidence="9" type="ORF">PCOR1329_LOCUS66130</name>
</gene>
<feature type="transmembrane region" description="Helical" evidence="7">
    <location>
        <begin position="73"/>
        <end position="92"/>
    </location>
</feature>
<protein>
    <recommendedName>
        <fullName evidence="8">Cyclic nucleotide-binding domain-containing protein</fullName>
    </recommendedName>
</protein>
<evidence type="ECO:0000256" key="2">
    <source>
        <dbReference type="ARBA" id="ARBA00022448"/>
    </source>
</evidence>
<dbReference type="PANTHER" id="PTHR10217:SF435">
    <property type="entry name" value="POTASSIUM VOLTAGE-GATED CHANNEL PROTEIN EAG"/>
    <property type="match status" value="1"/>
</dbReference>
<keyword evidence="3 7" id="KW-0812">Transmembrane</keyword>
<evidence type="ECO:0000256" key="4">
    <source>
        <dbReference type="ARBA" id="ARBA00022989"/>
    </source>
</evidence>
<evidence type="ECO:0000256" key="1">
    <source>
        <dbReference type="ARBA" id="ARBA00004141"/>
    </source>
</evidence>
<dbReference type="SUPFAM" id="SSF51206">
    <property type="entry name" value="cAMP-binding domain-like"/>
    <property type="match status" value="1"/>
</dbReference>
<evidence type="ECO:0000259" key="8">
    <source>
        <dbReference type="PROSITE" id="PS50042"/>
    </source>
</evidence>
<keyword evidence="6 7" id="KW-0472">Membrane</keyword>
<dbReference type="InterPro" id="IPR014710">
    <property type="entry name" value="RmlC-like_jellyroll"/>
</dbReference>
<evidence type="ECO:0000256" key="3">
    <source>
        <dbReference type="ARBA" id="ARBA00022692"/>
    </source>
</evidence>
<dbReference type="PANTHER" id="PTHR10217">
    <property type="entry name" value="VOLTAGE AND LIGAND GATED POTASSIUM CHANNEL"/>
    <property type="match status" value="1"/>
</dbReference>
<sequence>MVTNLCHSGLYSGPEVSKYGGGALPLIVVQPTSPSRVVWQFFGALLILYDLFKLPIEHAFKPDETDFSRAMDWIILVYWTLNIPASLTEGYLEHGVFVLAPRKIFLKYMKTWFPVDALVLVPDWIFTIGSLFGNREENNNSKAFTRFLNVARLARIVRLIRLLKLRRILDTLNDMTTSEHTSLLLSICSMFVTLLLISHQIGCAWYAIGDRRSSSAASWTLNPELVDRGDWVYMYATAVHWSVHPESLGERIFAIFVVIFALLGFSYILGSVTGSLAQLRSMRAEESNLFWDLRRYLAKNRVTRRLSRRIQKYLEYAWRLQQERKPAKSIRLMSLLSEQLFSELQCELAVAHLRIHPFLAKLCQLSQITVQRLANSAISHKLVASGDYLFYPGEEATHLWIVVEGSSEYTRRDSSGILCREKVNNNEDWIAEPVLWTKWVHRGLLTALEDGDVLAIDGKKFCTLVRLNPKAHSFASKYAHNFINWLNGLDMDELTDISQGEDVGDLVESFMCYDGDGKDDVDGEGGEEVVQCDDKLT</sequence>
<evidence type="ECO:0000313" key="9">
    <source>
        <dbReference type="EMBL" id="CAK0884090.1"/>
    </source>
</evidence>
<feature type="transmembrane region" description="Helical" evidence="7">
    <location>
        <begin position="183"/>
        <end position="208"/>
    </location>
</feature>
<dbReference type="InterPro" id="IPR005821">
    <property type="entry name" value="Ion_trans_dom"/>
</dbReference>
<keyword evidence="5" id="KW-0406">Ion transport</keyword>
<evidence type="ECO:0000313" key="10">
    <source>
        <dbReference type="Proteomes" id="UP001189429"/>
    </source>
</evidence>
<dbReference type="InterPro" id="IPR000595">
    <property type="entry name" value="cNMP-bd_dom"/>
</dbReference>
<dbReference type="CDD" id="cd00038">
    <property type="entry name" value="CAP_ED"/>
    <property type="match status" value="1"/>
</dbReference>
<dbReference type="SUPFAM" id="SSF81324">
    <property type="entry name" value="Voltage-gated potassium channels"/>
    <property type="match status" value="1"/>
</dbReference>
<evidence type="ECO:0000256" key="6">
    <source>
        <dbReference type="ARBA" id="ARBA00023136"/>
    </source>
</evidence>
<accession>A0ABN9WCP0</accession>
<evidence type="ECO:0000256" key="5">
    <source>
        <dbReference type="ARBA" id="ARBA00023065"/>
    </source>
</evidence>